<proteinExistence type="predicted"/>
<evidence type="ECO:0000259" key="1">
    <source>
        <dbReference type="Pfam" id="PF09917"/>
    </source>
</evidence>
<dbReference type="Proteomes" id="UP000477070">
    <property type="component" value="Unassembled WGS sequence"/>
</dbReference>
<keyword evidence="4" id="KW-1185">Reference proteome</keyword>
<comment type="caution">
    <text evidence="3">The sequence shown here is derived from an EMBL/GenBank/DDBJ whole genome shotgun (WGS) entry which is preliminary data.</text>
</comment>
<dbReference type="Gene3D" id="2.40.128.520">
    <property type="match status" value="1"/>
</dbReference>
<evidence type="ECO:0000313" key="3">
    <source>
        <dbReference type="EMBL" id="TLD92192.1"/>
    </source>
</evidence>
<sequence length="153" mass="17729">MKKILLVIILLNVVFAYDISGLYDMSFGGNDNYVEVFKKNNKYYAVAFTNKEEIQKGENNKQNVEASKYSVFVWNLLETTKGKYENGKILDMLHKHIYYASAKYDGGKFLEVRVSEDKKGILGMTLKWRKLDSKEIESLKSRRVDINKLALPK</sequence>
<feature type="domain" description="DUF2147" evidence="1">
    <location>
        <begin position="29"/>
        <end position="129"/>
    </location>
</feature>
<reference evidence="3" key="3">
    <citation type="submission" date="2018-04" db="EMBL/GenBank/DDBJ databases">
        <authorList>
            <person name="Sheh A."/>
            <person name="Shen Z."/>
            <person name="Mannion A.J."/>
            <person name="Fox J.G."/>
        </authorList>
    </citation>
    <scope>NUCLEOTIDE SEQUENCE</scope>
    <source>
        <strain evidence="3">MIT 97-6194</strain>
    </source>
</reference>
<name>A0A347VIJ2_9HELI</name>
<evidence type="ECO:0000313" key="4">
    <source>
        <dbReference type="Proteomes" id="UP000029714"/>
    </source>
</evidence>
<dbReference type="InterPro" id="IPR019223">
    <property type="entry name" value="DUF2147"/>
</dbReference>
<dbReference type="STRING" id="1548018.LS64_08610"/>
<dbReference type="RefSeq" id="WP_052062519.1">
    <property type="nucleotide sequence ID" value="NZ_JRMP02000022.1"/>
</dbReference>
<accession>A0A347VIJ2</accession>
<dbReference type="EMBL" id="QBIU01000001">
    <property type="protein sequence ID" value="MWV68958.1"/>
    <property type="molecule type" value="Genomic_DNA"/>
</dbReference>
<reference evidence="3 4" key="2">
    <citation type="journal article" date="2016" name="Infect. Immun.">
        <title>Helicobacter saguini, a Novel Helicobacter Isolated from Cotton-Top Tamarins with Ulcerative Colitis, Has Proinflammatory Properties and Induces Typhlocolitis and Dysplasia in Gnotobiotic IL-10-/- Mice.</title>
        <authorList>
            <person name="Shen Z."/>
            <person name="Mannion A."/>
            <person name="Whary M.T."/>
            <person name="Muthupalani S."/>
            <person name="Sheh A."/>
            <person name="Feng Y."/>
            <person name="Gong G."/>
            <person name="Vandamme P."/>
            <person name="Holcombe H.R."/>
            <person name="Paster B.J."/>
            <person name="Fox J.G."/>
        </authorList>
    </citation>
    <scope>NUCLEOTIDE SEQUENCE [LARGE SCALE GENOMIC DNA]</scope>
    <source>
        <strain evidence="3 4">MIT 97-6194</strain>
    </source>
</reference>
<evidence type="ECO:0000313" key="5">
    <source>
        <dbReference type="Proteomes" id="UP000477070"/>
    </source>
</evidence>
<dbReference type="EMBL" id="JRMP02000022">
    <property type="protein sequence ID" value="TLD92192.1"/>
    <property type="molecule type" value="Genomic_DNA"/>
</dbReference>
<reference evidence="2 5" key="4">
    <citation type="submission" date="2019-12" db="EMBL/GenBank/DDBJ databases">
        <title>Multi-Generational Helicobacter saguini Isolates.</title>
        <authorList>
            <person name="Mannion A."/>
            <person name="Shen Z."/>
            <person name="Fox J.G."/>
        </authorList>
    </citation>
    <scope>NUCLEOTIDE SEQUENCE [LARGE SCALE GENOMIC DNA]</scope>
    <source>
        <strain evidence="2">16-048</strain>
        <strain evidence="5">16-048 (F4)</strain>
    </source>
</reference>
<gene>
    <name evidence="2" type="ORF">DCO61_02680</name>
    <name evidence="3" type="ORF">LS64_010590</name>
</gene>
<protein>
    <submittedName>
        <fullName evidence="3">DUF2147 domain-containing protein</fullName>
    </submittedName>
</protein>
<dbReference type="OrthoDB" id="5324495at2"/>
<organism evidence="3 4">
    <name type="scientific">Helicobacter saguini</name>
    <dbReference type="NCBI Taxonomy" id="1548018"/>
    <lineage>
        <taxon>Bacteria</taxon>
        <taxon>Pseudomonadati</taxon>
        <taxon>Campylobacterota</taxon>
        <taxon>Epsilonproteobacteria</taxon>
        <taxon>Campylobacterales</taxon>
        <taxon>Helicobacteraceae</taxon>
        <taxon>Helicobacter</taxon>
    </lineage>
</organism>
<reference evidence="3 4" key="1">
    <citation type="journal article" date="2014" name="Genome Announc.">
        <title>Draft genome sequences of eight enterohepatic helicobacter species isolated from both laboratory and wild rodents.</title>
        <authorList>
            <person name="Sheh A."/>
            <person name="Shen Z."/>
            <person name="Fox J.G."/>
        </authorList>
    </citation>
    <scope>NUCLEOTIDE SEQUENCE [LARGE SCALE GENOMIC DNA]</scope>
    <source>
        <strain evidence="3 4">MIT 97-6194</strain>
    </source>
</reference>
<dbReference type="AlphaFoldDB" id="A0A347VIJ2"/>
<dbReference type="Proteomes" id="UP000029714">
    <property type="component" value="Unassembled WGS sequence"/>
</dbReference>
<dbReference type="Pfam" id="PF09917">
    <property type="entry name" value="DUF2147"/>
    <property type="match status" value="1"/>
</dbReference>
<evidence type="ECO:0000313" key="2">
    <source>
        <dbReference type="EMBL" id="MWV68958.1"/>
    </source>
</evidence>